<evidence type="ECO:0000256" key="2">
    <source>
        <dbReference type="ARBA" id="ARBA00010742"/>
    </source>
</evidence>
<evidence type="ECO:0000313" key="9">
    <source>
        <dbReference type="EMBL" id="ASG22934.1"/>
    </source>
</evidence>
<protein>
    <recommendedName>
        <fullName evidence="6">Putative aliphatic sulfonates-binding protein</fullName>
    </recommendedName>
</protein>
<dbReference type="EMBL" id="CP022111">
    <property type="protein sequence ID" value="ASG22934.1"/>
    <property type="molecule type" value="Genomic_DNA"/>
</dbReference>
<dbReference type="PROSITE" id="PS51257">
    <property type="entry name" value="PROKAR_LIPOPROTEIN"/>
    <property type="match status" value="1"/>
</dbReference>
<dbReference type="NCBIfam" id="TIGR01728">
    <property type="entry name" value="SsuA_fam"/>
    <property type="match status" value="1"/>
</dbReference>
<dbReference type="Gene3D" id="3.40.190.10">
    <property type="entry name" value="Periplasmic binding protein-like II"/>
    <property type="match status" value="2"/>
</dbReference>
<dbReference type="AlphaFoldDB" id="A0A248JXL4"/>
<keyword evidence="3" id="KW-0813">Transport</keyword>
<dbReference type="InterPro" id="IPR001638">
    <property type="entry name" value="Solute-binding_3/MltF_N"/>
</dbReference>
<keyword evidence="4" id="KW-0732">Signal</keyword>
<organism evidence="9 10">
    <name type="scientific">Nitrospirillum viridazoti CBAmc</name>
    <dbReference type="NCBI Taxonomy" id="1441467"/>
    <lineage>
        <taxon>Bacteria</taxon>
        <taxon>Pseudomonadati</taxon>
        <taxon>Pseudomonadota</taxon>
        <taxon>Alphaproteobacteria</taxon>
        <taxon>Rhodospirillales</taxon>
        <taxon>Azospirillaceae</taxon>
        <taxon>Nitrospirillum</taxon>
        <taxon>Nitrospirillum viridazoti</taxon>
    </lineage>
</organism>
<feature type="transmembrane region" description="Helical" evidence="7">
    <location>
        <begin position="12"/>
        <end position="29"/>
    </location>
</feature>
<dbReference type="KEGG" id="nao:Y958_18785"/>
<feature type="domain" description="Solute-binding protein family 3/N-terminal" evidence="8">
    <location>
        <begin position="40"/>
        <end position="264"/>
    </location>
</feature>
<evidence type="ECO:0000256" key="4">
    <source>
        <dbReference type="ARBA" id="ARBA00022729"/>
    </source>
</evidence>
<dbReference type="GO" id="GO:0016020">
    <property type="term" value="C:membrane"/>
    <property type="evidence" value="ECO:0007669"/>
    <property type="project" value="InterPro"/>
</dbReference>
<dbReference type="Proteomes" id="UP000197153">
    <property type="component" value="Chromosome 2"/>
</dbReference>
<keyword evidence="10" id="KW-1185">Reference proteome</keyword>
<dbReference type="Pfam" id="PF09084">
    <property type="entry name" value="NMT1"/>
    <property type="match status" value="1"/>
</dbReference>
<keyword evidence="7" id="KW-0472">Membrane</keyword>
<keyword evidence="7" id="KW-1133">Transmembrane helix</keyword>
<comment type="function">
    <text evidence="5">Part of a binding-protein-dependent transport system for aliphatic sulfonates. Putative binding protein.</text>
</comment>
<evidence type="ECO:0000259" key="8">
    <source>
        <dbReference type="SMART" id="SM00062"/>
    </source>
</evidence>
<evidence type="ECO:0000256" key="5">
    <source>
        <dbReference type="ARBA" id="ARBA00055538"/>
    </source>
</evidence>
<evidence type="ECO:0000313" key="10">
    <source>
        <dbReference type="Proteomes" id="UP000197153"/>
    </source>
</evidence>
<name>A0A248JXL4_9PROT</name>
<dbReference type="PANTHER" id="PTHR30024:SF48">
    <property type="entry name" value="ABC TRANSPORTER SUBSTRATE-BINDING PROTEIN"/>
    <property type="match status" value="1"/>
</dbReference>
<dbReference type="GO" id="GO:0042597">
    <property type="term" value="C:periplasmic space"/>
    <property type="evidence" value="ECO:0007669"/>
    <property type="project" value="UniProtKB-SubCell"/>
</dbReference>
<dbReference type="PROSITE" id="PS51318">
    <property type="entry name" value="TAT"/>
    <property type="match status" value="1"/>
</dbReference>
<comment type="similarity">
    <text evidence="2">Belongs to the bacterial solute-binding protein SsuA/TauA family.</text>
</comment>
<keyword evidence="7" id="KW-0812">Transmembrane</keyword>
<dbReference type="SUPFAM" id="SSF53850">
    <property type="entry name" value="Periplasmic binding protein-like II"/>
    <property type="match status" value="1"/>
</dbReference>
<dbReference type="InterPro" id="IPR015168">
    <property type="entry name" value="SsuA/THI5"/>
</dbReference>
<dbReference type="InterPro" id="IPR010067">
    <property type="entry name" value="ABC_SsuA_sub-bd"/>
</dbReference>
<dbReference type="GO" id="GO:0042626">
    <property type="term" value="F:ATPase-coupled transmembrane transporter activity"/>
    <property type="evidence" value="ECO:0007669"/>
    <property type="project" value="InterPro"/>
</dbReference>
<evidence type="ECO:0000256" key="6">
    <source>
        <dbReference type="ARBA" id="ARBA00070228"/>
    </source>
</evidence>
<evidence type="ECO:0000256" key="7">
    <source>
        <dbReference type="SAM" id="Phobius"/>
    </source>
</evidence>
<dbReference type="InterPro" id="IPR006311">
    <property type="entry name" value="TAT_signal"/>
</dbReference>
<gene>
    <name evidence="9" type="ORF">Y958_18785</name>
</gene>
<proteinExistence type="inferred from homology"/>
<dbReference type="PANTHER" id="PTHR30024">
    <property type="entry name" value="ALIPHATIC SULFONATES-BINDING PROTEIN-RELATED"/>
    <property type="match status" value="1"/>
</dbReference>
<evidence type="ECO:0000256" key="3">
    <source>
        <dbReference type="ARBA" id="ARBA00022448"/>
    </source>
</evidence>
<dbReference type="CDD" id="cd13558">
    <property type="entry name" value="PBP2_SsuA_like_2"/>
    <property type="match status" value="1"/>
</dbReference>
<dbReference type="SMART" id="SM00062">
    <property type="entry name" value="PBPb"/>
    <property type="match status" value="1"/>
</dbReference>
<reference evidence="9 10" key="1">
    <citation type="submission" date="2017-06" db="EMBL/GenBank/DDBJ databases">
        <title>Complete genome sequence of Nitrospirillum amazonense strain CBAmC, an endophytic nitrogen-fixing and plant growth-promoting bacterium, isolated from sugarcane.</title>
        <authorList>
            <person name="Schwab S."/>
            <person name="dos Santos Teixeira K.R."/>
            <person name="Simoes Araujo J.L."/>
            <person name="Soares Vidal M."/>
            <person name="Borges de Freitas H.R."/>
            <person name="Rivello Crivelaro A.L."/>
            <person name="Bueno de Camargo Nunes A."/>
            <person name="dos Santos C.M."/>
            <person name="Palmeira da Silva Rosa D."/>
            <person name="da Silva Padilha D."/>
            <person name="da Silva E."/>
            <person name="Araujo Terra L."/>
            <person name="Soares Mendes V."/>
            <person name="Farinelli L."/>
            <person name="Magalhaes Cruz L."/>
            <person name="Baldani J.I."/>
        </authorList>
    </citation>
    <scope>NUCLEOTIDE SEQUENCE [LARGE SCALE GENOMIC DNA]</scope>
    <source>
        <strain evidence="9 10">CBAmC</strain>
    </source>
</reference>
<sequence>MAWGRDWSRRGFLRAGAGLGVVVAGPALLTACDDKKAPGVLKVGDQRGGLQALLSAYPDDKPGLDYQVEWAQFPNAAPVIEALNARAIDVGAVGDAPFGFGLAGKAQIKAVSAYRSSGEGTAVLVKPDGPVRAVADLAGRTVATSKGSIGHFLVLRALAEVGVPVDRVTIAFLAPNDAKAALLAGSIDAWATWDPYTALGELHDGLKVLVNAQGRMPGLSYLLSTPAALSARRALVRDFVARIDRAREYSAAKPDAYAAVFAQQTGVPAEVAALMIRRTNFHPVPLDDGIIADQQSIVDQFAKVGLGGDGLDVRPAFERVL</sequence>
<comment type="subcellular location">
    <subcellularLocation>
        <location evidence="1">Periplasm</location>
    </subcellularLocation>
</comment>
<evidence type="ECO:0000256" key="1">
    <source>
        <dbReference type="ARBA" id="ARBA00004418"/>
    </source>
</evidence>
<accession>A0A248JXL4</accession>
<dbReference type="FunFam" id="3.40.190.10:FF:000050">
    <property type="entry name" value="Sulfonate ABC transporter substrate-binding protein"/>
    <property type="match status" value="1"/>
</dbReference>